<gene>
    <name evidence="2" type="ORF">D1869_12015</name>
    <name evidence="1" type="ORF">HNQ62_001276</name>
</gene>
<accession>A0A650CJ33</accession>
<evidence type="ECO:0000313" key="1">
    <source>
        <dbReference type="EMBL" id="MBB5253515.1"/>
    </source>
</evidence>
<proteinExistence type="predicted"/>
<name>A0A650CJ33_SULOH</name>
<dbReference type="AlphaFoldDB" id="A0A650CJ33"/>
<organism evidence="2 3">
    <name type="scientific">Sulfurisphaera ohwakuensis</name>
    <dbReference type="NCBI Taxonomy" id="69656"/>
    <lineage>
        <taxon>Archaea</taxon>
        <taxon>Thermoproteota</taxon>
        <taxon>Thermoprotei</taxon>
        <taxon>Sulfolobales</taxon>
        <taxon>Sulfolobaceae</taxon>
        <taxon>Sulfurisphaera</taxon>
    </lineage>
</organism>
<sequence>MVCEFLPQQYKKRLLEIANIEDLERVGYTRRAAYNAKRLRVISDDRCEKLVQTLGEKAWPIIEEALREFEREVKELKRSHGDMNE</sequence>
<reference evidence="2 3" key="1">
    <citation type="submission" date="2019-10" db="EMBL/GenBank/DDBJ databases">
        <title>Genome Sequences from Six Type Strain Members of the Archaeal Family Sulfolobaceae: Acidianus ambivalens, Acidianus infernus, Metallosphaera prunae, Stygiolobus azoricus, Sulfolobus metallicus, and Sulfurisphaera ohwakuensis.</title>
        <authorList>
            <person name="Counts J.A."/>
            <person name="Kelly R.M."/>
        </authorList>
    </citation>
    <scope>NUCLEOTIDE SEQUENCE [LARGE SCALE GENOMIC DNA]</scope>
    <source>
        <strain evidence="2 3">TA-1</strain>
    </source>
</reference>
<dbReference type="OrthoDB" id="44054at2157"/>
<protein>
    <submittedName>
        <fullName evidence="2">Uncharacterized protein</fullName>
    </submittedName>
</protein>
<dbReference type="Proteomes" id="UP000427373">
    <property type="component" value="Chromosome"/>
</dbReference>
<evidence type="ECO:0000313" key="3">
    <source>
        <dbReference type="Proteomes" id="UP000427373"/>
    </source>
</evidence>
<dbReference type="KEGG" id="soh:D1869_12015"/>
<dbReference type="RefSeq" id="WP_156015290.1">
    <property type="nucleotide sequence ID" value="NZ_CP045484.1"/>
</dbReference>
<evidence type="ECO:0000313" key="4">
    <source>
        <dbReference type="Proteomes" id="UP000582213"/>
    </source>
</evidence>
<dbReference type="Proteomes" id="UP000582213">
    <property type="component" value="Unassembled WGS sequence"/>
</dbReference>
<reference evidence="1 4" key="2">
    <citation type="submission" date="2020-08" db="EMBL/GenBank/DDBJ databases">
        <title>Genomic Encyclopedia of Type Strains, Phase IV (KMG-IV): sequencing the most valuable type-strain genomes for metagenomic binning, comparative biology and taxonomic classification.</title>
        <authorList>
            <person name="Goeker M."/>
        </authorList>
    </citation>
    <scope>NUCLEOTIDE SEQUENCE [LARGE SCALE GENOMIC DNA]</scope>
    <source>
        <strain evidence="1 4">DSM 12421</strain>
    </source>
</reference>
<evidence type="ECO:0000313" key="2">
    <source>
        <dbReference type="EMBL" id="QGR17822.1"/>
    </source>
</evidence>
<dbReference type="EMBL" id="CP045484">
    <property type="protein sequence ID" value="QGR17822.1"/>
    <property type="molecule type" value="Genomic_DNA"/>
</dbReference>
<keyword evidence="3" id="KW-1185">Reference proteome</keyword>
<dbReference type="GeneID" id="42801981"/>
<dbReference type="EMBL" id="JACHFY010000004">
    <property type="protein sequence ID" value="MBB5253515.1"/>
    <property type="molecule type" value="Genomic_DNA"/>
</dbReference>